<reference evidence="2" key="1">
    <citation type="submission" date="2019-03" db="EMBL/GenBank/DDBJ databases">
        <title>Draft Sequence and Annotation of the Mycoplasma phocicerebrale Strain 1049T Genome.</title>
        <authorList>
            <person name="Frasca S.Jr."/>
            <person name="Kutish G.F."/>
            <person name="Castellanos Gell J."/>
            <person name="Michaels D.L."/>
            <person name="Brown D.R."/>
        </authorList>
    </citation>
    <scope>NUCLEOTIDE SEQUENCE</scope>
    <source>
        <strain evidence="2">1049</strain>
    </source>
</reference>
<organism evidence="2 3">
    <name type="scientific">Metamycoplasma phocicerebrale</name>
    <dbReference type="NCBI Taxonomy" id="142649"/>
    <lineage>
        <taxon>Bacteria</taxon>
        <taxon>Bacillati</taxon>
        <taxon>Mycoplasmatota</taxon>
        <taxon>Mycoplasmoidales</taxon>
        <taxon>Metamycoplasmataceae</taxon>
        <taxon>Metamycoplasma</taxon>
    </lineage>
</organism>
<feature type="transmembrane region" description="Helical" evidence="1">
    <location>
        <begin position="126"/>
        <end position="145"/>
    </location>
</feature>
<dbReference type="AlphaFoldDB" id="A0A3Q9V8X3"/>
<name>A0A3Q9V8X3_9BACT</name>
<evidence type="ECO:0008006" key="4">
    <source>
        <dbReference type="Google" id="ProtNLM"/>
    </source>
</evidence>
<evidence type="ECO:0000256" key="1">
    <source>
        <dbReference type="SAM" id="Phobius"/>
    </source>
</evidence>
<keyword evidence="3" id="KW-1185">Reference proteome</keyword>
<proteinExistence type="predicted"/>
<feature type="transmembrane region" description="Helical" evidence="1">
    <location>
        <begin position="28"/>
        <end position="49"/>
    </location>
</feature>
<gene>
    <name evidence="2" type="ORF">DMC14_003210</name>
</gene>
<protein>
    <recommendedName>
        <fullName evidence="4">YwaF family protein</fullName>
    </recommendedName>
</protein>
<evidence type="ECO:0000313" key="2">
    <source>
        <dbReference type="EMBL" id="AZZ65772.1"/>
    </source>
</evidence>
<dbReference type="EMBL" id="CP033058">
    <property type="protein sequence ID" value="AZZ65772.1"/>
    <property type="molecule type" value="Genomic_DNA"/>
</dbReference>
<dbReference type="RefSeq" id="WP_116171406.1">
    <property type="nucleotide sequence ID" value="NZ_CP033058.2"/>
</dbReference>
<accession>A0A3Q9V8X3</accession>
<keyword evidence="1" id="KW-1133">Transmembrane helix</keyword>
<dbReference type="Proteomes" id="UP000256585">
    <property type="component" value="Chromosome"/>
</dbReference>
<feature type="transmembrane region" description="Helical" evidence="1">
    <location>
        <begin position="61"/>
        <end position="81"/>
    </location>
</feature>
<keyword evidence="1" id="KW-0812">Transmembrane</keyword>
<feature type="transmembrane region" description="Helical" evidence="1">
    <location>
        <begin position="249"/>
        <end position="274"/>
    </location>
</feature>
<dbReference type="Pfam" id="PF14808">
    <property type="entry name" value="TMEM164"/>
    <property type="match status" value="1"/>
</dbReference>
<feature type="transmembrane region" description="Helical" evidence="1">
    <location>
        <begin position="186"/>
        <end position="207"/>
    </location>
</feature>
<feature type="transmembrane region" description="Helical" evidence="1">
    <location>
        <begin position="157"/>
        <end position="174"/>
    </location>
</feature>
<dbReference type="KEGG" id="mphc:DMC14_003210"/>
<sequence length="299" mass="35050">MSVFWNINNDNNKLYSFFSSFNFEEPNFYGWFHLTYLIIFLKISIFLVSIIKKPNSLQTKLVFLVLYIPLFFIELLKQIYATGSNFGEYKNNTWAFPMVLCSMPLYLIPIYLAIPSKHKIISNTFLSYLSIMNLWSGCFVMFYPGDVFTKNVFISNHTMIYHGILLVLGIWTVLSQAIKYNWKNILSGYILFIIIFILIIIGNEIIYQLDINNKTDFEPNLFNMSHRYGSPLISNIPVFKKLKPWIPTLVYPFFTILGSFIIYTIFWGFSIAILKIQKQIIDKKLVKENKNSIKKLAKS</sequence>
<feature type="transmembrane region" description="Helical" evidence="1">
    <location>
        <begin position="93"/>
        <end position="114"/>
    </location>
</feature>
<evidence type="ECO:0000313" key="3">
    <source>
        <dbReference type="Proteomes" id="UP000256585"/>
    </source>
</evidence>
<keyword evidence="1" id="KW-0472">Membrane</keyword>
<dbReference type="OrthoDB" id="384391at2"/>